<evidence type="ECO:0000256" key="2">
    <source>
        <dbReference type="ARBA" id="ARBA00007261"/>
    </source>
</evidence>
<dbReference type="InterPro" id="IPR001431">
    <property type="entry name" value="Pept_M16_Zn_BS"/>
</dbReference>
<keyword evidence="4" id="KW-0479">Metal-binding</keyword>
<evidence type="ECO:0000256" key="8">
    <source>
        <dbReference type="RuleBase" id="RU004447"/>
    </source>
</evidence>
<proteinExistence type="inferred from homology"/>
<dbReference type="InterPro" id="IPR007863">
    <property type="entry name" value="Peptidase_M16_C"/>
</dbReference>
<feature type="domain" description="Peptidase M16 C-terminal" evidence="11">
    <location>
        <begin position="707"/>
        <end position="881"/>
    </location>
</feature>
<accession>A0A6I4STH0</accession>
<dbReference type="PANTHER" id="PTHR43690">
    <property type="entry name" value="NARDILYSIN"/>
    <property type="match status" value="1"/>
</dbReference>
<dbReference type="InterPro" id="IPR011765">
    <property type="entry name" value="Pept_M16_N"/>
</dbReference>
<feature type="domain" description="Peptidase M16 C-terminal" evidence="11">
    <location>
        <begin position="227"/>
        <end position="404"/>
    </location>
</feature>
<keyword evidence="9" id="KW-0732">Signal</keyword>
<evidence type="ECO:0000256" key="1">
    <source>
        <dbReference type="ARBA" id="ARBA00001947"/>
    </source>
</evidence>
<evidence type="ECO:0000313" key="12">
    <source>
        <dbReference type="EMBL" id="MXO58327.1"/>
    </source>
</evidence>
<dbReference type="InterPro" id="IPR050626">
    <property type="entry name" value="Peptidase_M16"/>
</dbReference>
<keyword evidence="7" id="KW-0482">Metalloprotease</keyword>
<evidence type="ECO:0000256" key="9">
    <source>
        <dbReference type="SAM" id="SignalP"/>
    </source>
</evidence>
<gene>
    <name evidence="12" type="ORF">GRI89_02050</name>
</gene>
<evidence type="ECO:0000256" key="6">
    <source>
        <dbReference type="ARBA" id="ARBA00022833"/>
    </source>
</evidence>
<dbReference type="SUPFAM" id="SSF63411">
    <property type="entry name" value="LuxS/MPP-like metallohydrolase"/>
    <property type="match status" value="3"/>
</dbReference>
<keyword evidence="13" id="KW-1185">Reference proteome</keyword>
<organism evidence="12 13">
    <name type="scientific">Croceibacterium salegens</name>
    <dbReference type="NCBI Taxonomy" id="1737568"/>
    <lineage>
        <taxon>Bacteria</taxon>
        <taxon>Pseudomonadati</taxon>
        <taxon>Pseudomonadota</taxon>
        <taxon>Alphaproteobacteria</taxon>
        <taxon>Sphingomonadales</taxon>
        <taxon>Erythrobacteraceae</taxon>
        <taxon>Croceibacterium</taxon>
    </lineage>
</organism>
<dbReference type="PANTHER" id="PTHR43690:SF17">
    <property type="entry name" value="PROTEIN YHJJ"/>
    <property type="match status" value="1"/>
</dbReference>
<dbReference type="Pfam" id="PF00675">
    <property type="entry name" value="Peptidase_M16"/>
    <property type="match status" value="1"/>
</dbReference>
<evidence type="ECO:0000256" key="4">
    <source>
        <dbReference type="ARBA" id="ARBA00022723"/>
    </source>
</evidence>
<dbReference type="InterPro" id="IPR011249">
    <property type="entry name" value="Metalloenz_LuxS/M16"/>
</dbReference>
<feature type="domain" description="Peptidase M16 N-terminal" evidence="10">
    <location>
        <begin position="69"/>
        <end position="188"/>
    </location>
</feature>
<keyword evidence="6" id="KW-0862">Zinc</keyword>
<sequence>MNIRALLPALLLSSTALLLAPLPAAAKVPEAAVAAQAAEPDWAFEASDLPVDPDYRFGKLDNGMRYIIRHNATPAGQGMVWMWIDGGSMSEADDEQGYAHFVEHMAFNGSTHIPEGEMIRLLEREGLAFGADTNASTGFDQTIYKLNLPRNDSELLDSSLMLMREIASELKFDQAAIDREKGVVLSEKRVGDTFAYRNTLDNLDFQYPGALLTRRLPIGTAETLQNATSEKLRGLWQRLYRPSNAAIIVVGDFDPAQVEAEIRQHFASWQGPPALPQPNVGPIDYGLRGKTDIHLDPALSERVTVSVTGPFLDEPDVIATRRVKLMRSIGYGIINRRLQRLARIDDPPFRGAGVGTGDVFREGRTTNLIVDAAEGEWKRGLAVAEAEYRKALAFGVTQAEVDEQLANIRTAQENAAAGADTRPNDAFVGAALSLLYEKQIPTTPESSLERYRQVEPLVTPETVMAALRQEMLPLDNPMIRFEGRTAPEGGAEALRAAWNEGMQAELTQDEQATLAGFGYTDFGAPGTVVSDTVEPLFGIRTIRFANGLKLNLRPTELERDRVSWELNVDGGHMLDTRENPLATAMTSSLPVGGLGKHSLDELQSILAGRSVGFNISADADTFMMGGMTTPRDLELQLDLAAAALTDLGYRPQGEVQYRRGIENTFARLTATPGSALNAAAGRIQSDGDPRFSLQPEADYLALTFAGLRDAIGDRMTHGAAELALVGDFEPEAAIALVARTLGAIPQREAEFRNYDDNDTRIFTADRSTRVVAHDGPDDQALLQMTWPTTDDSDFDQVMRFELLEAIMQVEMTDNLREELGQTYSPAVSSNQSRDYPGYGTFTISAAVDYSQLEAARAAMLETVRSLVDAPVDADVLLRARKPLLEQYENALKTNRGWINLADDAQSEPERLARFKSGPEKLSALTAEDVQATARRYLDPAQRLEIDVVPRSKAPAQ</sequence>
<dbReference type="GO" id="GO:0046872">
    <property type="term" value="F:metal ion binding"/>
    <property type="evidence" value="ECO:0007669"/>
    <property type="project" value="UniProtKB-KW"/>
</dbReference>
<evidence type="ECO:0000313" key="13">
    <source>
        <dbReference type="Proteomes" id="UP000433652"/>
    </source>
</evidence>
<dbReference type="EMBL" id="WTYM01000023">
    <property type="protein sequence ID" value="MXO58327.1"/>
    <property type="molecule type" value="Genomic_DNA"/>
</dbReference>
<evidence type="ECO:0000259" key="10">
    <source>
        <dbReference type="Pfam" id="PF00675"/>
    </source>
</evidence>
<dbReference type="AlphaFoldDB" id="A0A6I4STH0"/>
<evidence type="ECO:0000256" key="5">
    <source>
        <dbReference type="ARBA" id="ARBA00022801"/>
    </source>
</evidence>
<dbReference type="Proteomes" id="UP000433652">
    <property type="component" value="Unassembled WGS sequence"/>
</dbReference>
<evidence type="ECO:0000256" key="3">
    <source>
        <dbReference type="ARBA" id="ARBA00022670"/>
    </source>
</evidence>
<comment type="similarity">
    <text evidence="2 8">Belongs to the peptidase M16 family.</text>
</comment>
<comment type="caution">
    <text evidence="12">The sequence shown here is derived from an EMBL/GenBank/DDBJ whole genome shotgun (WGS) entry which is preliminary data.</text>
</comment>
<comment type="cofactor">
    <cofactor evidence="1">
        <name>Zn(2+)</name>
        <dbReference type="ChEBI" id="CHEBI:29105"/>
    </cofactor>
</comment>
<dbReference type="Pfam" id="PF05193">
    <property type="entry name" value="Peptidase_M16_C"/>
    <property type="match status" value="2"/>
</dbReference>
<dbReference type="RefSeq" id="WP_159791688.1">
    <property type="nucleotide sequence ID" value="NZ_WTYM01000023.1"/>
</dbReference>
<reference evidence="12 13" key="1">
    <citation type="submission" date="2019-12" db="EMBL/GenBank/DDBJ databases">
        <title>Genomic-based taxomic classification of the family Erythrobacteraceae.</title>
        <authorList>
            <person name="Xu L."/>
        </authorList>
    </citation>
    <scope>NUCLEOTIDE SEQUENCE [LARGE SCALE GENOMIC DNA]</scope>
    <source>
        <strain evidence="12 13">MCCC 1K01500</strain>
    </source>
</reference>
<dbReference type="GO" id="GO:0006508">
    <property type="term" value="P:proteolysis"/>
    <property type="evidence" value="ECO:0007669"/>
    <property type="project" value="UniProtKB-KW"/>
</dbReference>
<feature type="chain" id="PRO_5026222934" evidence="9">
    <location>
        <begin position="27"/>
        <end position="956"/>
    </location>
</feature>
<dbReference type="Gene3D" id="3.30.830.10">
    <property type="entry name" value="Metalloenzyme, LuxS/M16 peptidase-like"/>
    <property type="match status" value="4"/>
</dbReference>
<feature type="signal peptide" evidence="9">
    <location>
        <begin position="1"/>
        <end position="26"/>
    </location>
</feature>
<protein>
    <submittedName>
        <fullName evidence="12">Insulinase family protein</fullName>
    </submittedName>
</protein>
<dbReference type="PROSITE" id="PS00143">
    <property type="entry name" value="INSULINASE"/>
    <property type="match status" value="1"/>
</dbReference>
<keyword evidence="5" id="KW-0378">Hydrolase</keyword>
<evidence type="ECO:0000259" key="11">
    <source>
        <dbReference type="Pfam" id="PF05193"/>
    </source>
</evidence>
<keyword evidence="3" id="KW-0645">Protease</keyword>
<name>A0A6I4STH0_9SPHN</name>
<dbReference type="OrthoDB" id="9811314at2"/>
<dbReference type="GO" id="GO:0004222">
    <property type="term" value="F:metalloendopeptidase activity"/>
    <property type="evidence" value="ECO:0007669"/>
    <property type="project" value="InterPro"/>
</dbReference>
<evidence type="ECO:0000256" key="7">
    <source>
        <dbReference type="ARBA" id="ARBA00023049"/>
    </source>
</evidence>